<evidence type="ECO:0008006" key="3">
    <source>
        <dbReference type="Google" id="ProtNLM"/>
    </source>
</evidence>
<evidence type="ECO:0000313" key="2">
    <source>
        <dbReference type="Proteomes" id="UP000317318"/>
    </source>
</evidence>
<dbReference type="Proteomes" id="UP000317318">
    <property type="component" value="Chromosome"/>
</dbReference>
<dbReference type="OrthoDB" id="8794104at2"/>
<dbReference type="RefSeq" id="WP_145362494.1">
    <property type="nucleotide sequence ID" value="NZ_CP036268.1"/>
</dbReference>
<accession>A0A517QXG8</accession>
<dbReference type="AlphaFoldDB" id="A0A517QXG8"/>
<sequence length="148" mass="16743">MKQLATIITEIQEIELLSQDDIRPEQLADELAEQSDICPAVGAILRLFERHPQHNFGAPGPLVHEIERCYGSGYEAELQESLNRKPTRLTVWLANRIVNAKDKNHGTFLRILHAIAENKAADSDVRTDAKNFLELHAEHDDRSSVQPE</sequence>
<dbReference type="EMBL" id="CP036268">
    <property type="protein sequence ID" value="QDT36283.1"/>
    <property type="molecule type" value="Genomic_DNA"/>
</dbReference>
<reference evidence="1 2" key="1">
    <citation type="submission" date="2019-02" db="EMBL/GenBank/DDBJ databases">
        <title>Deep-cultivation of Planctomycetes and their phenomic and genomic characterization uncovers novel biology.</title>
        <authorList>
            <person name="Wiegand S."/>
            <person name="Jogler M."/>
            <person name="Boedeker C."/>
            <person name="Pinto D."/>
            <person name="Vollmers J."/>
            <person name="Rivas-Marin E."/>
            <person name="Kohn T."/>
            <person name="Peeters S.H."/>
            <person name="Heuer A."/>
            <person name="Rast P."/>
            <person name="Oberbeckmann S."/>
            <person name="Bunk B."/>
            <person name="Jeske O."/>
            <person name="Meyerdierks A."/>
            <person name="Storesund J.E."/>
            <person name="Kallscheuer N."/>
            <person name="Luecker S."/>
            <person name="Lage O.M."/>
            <person name="Pohl T."/>
            <person name="Merkel B.J."/>
            <person name="Hornburger P."/>
            <person name="Mueller R.-W."/>
            <person name="Bruemmer F."/>
            <person name="Labrenz M."/>
            <person name="Spormann A.M."/>
            <person name="Op den Camp H."/>
            <person name="Overmann J."/>
            <person name="Amann R."/>
            <person name="Jetten M.S.M."/>
            <person name="Mascher T."/>
            <person name="Medema M.H."/>
            <person name="Devos D.P."/>
            <person name="Kaster A.-K."/>
            <person name="Ovreas L."/>
            <person name="Rohde M."/>
            <person name="Galperin M.Y."/>
            <person name="Jogler C."/>
        </authorList>
    </citation>
    <scope>NUCLEOTIDE SEQUENCE [LARGE SCALE GENOMIC DNA]</scope>
    <source>
        <strain evidence="1 2">Pan189</strain>
    </source>
</reference>
<name>A0A517QXG8_9PLAN</name>
<proteinExistence type="predicted"/>
<protein>
    <recommendedName>
        <fullName evidence="3">Immunity protein 30 domain-containing protein</fullName>
    </recommendedName>
</protein>
<gene>
    <name evidence="1" type="ORF">Pan189_06390</name>
</gene>
<evidence type="ECO:0000313" key="1">
    <source>
        <dbReference type="EMBL" id="QDT36283.1"/>
    </source>
</evidence>
<dbReference type="KEGG" id="svp:Pan189_06390"/>
<keyword evidence="2" id="KW-1185">Reference proteome</keyword>
<organism evidence="1 2">
    <name type="scientific">Stratiformator vulcanicus</name>
    <dbReference type="NCBI Taxonomy" id="2527980"/>
    <lineage>
        <taxon>Bacteria</taxon>
        <taxon>Pseudomonadati</taxon>
        <taxon>Planctomycetota</taxon>
        <taxon>Planctomycetia</taxon>
        <taxon>Planctomycetales</taxon>
        <taxon>Planctomycetaceae</taxon>
        <taxon>Stratiformator</taxon>
    </lineage>
</organism>